<reference evidence="2" key="1">
    <citation type="journal article" date="2021" name="Front. Microbiol.">
        <title>Comprehensive Comparative Genomics and Phenotyping of Methylobacterium Species.</title>
        <authorList>
            <person name="Alessa O."/>
            <person name="Ogura Y."/>
            <person name="Fujitani Y."/>
            <person name="Takami H."/>
            <person name="Hayashi T."/>
            <person name="Sahin N."/>
            <person name="Tani A."/>
        </authorList>
    </citation>
    <scope>NUCLEOTIDE SEQUENCE</scope>
    <source>
        <strain evidence="2">DSM 14458</strain>
    </source>
</reference>
<dbReference type="InterPro" id="IPR038268">
    <property type="entry name" value="RHH_sf"/>
</dbReference>
<proteinExistence type="predicted"/>
<keyword evidence="3" id="KW-1185">Reference proteome</keyword>
<accession>A0ABQ4UXI4</accession>
<evidence type="ECO:0000259" key="1">
    <source>
        <dbReference type="Pfam" id="PF13467"/>
    </source>
</evidence>
<gene>
    <name evidence="2" type="ORF">BGCPKDLD_2695</name>
</gene>
<comment type="caution">
    <text evidence="2">The sequence shown here is derived from an EMBL/GenBank/DDBJ whole genome shotgun (WGS) entry which is preliminary data.</text>
</comment>
<evidence type="ECO:0000313" key="2">
    <source>
        <dbReference type="EMBL" id="GJE76103.1"/>
    </source>
</evidence>
<dbReference type="Proteomes" id="UP001055093">
    <property type="component" value="Unassembled WGS sequence"/>
</dbReference>
<dbReference type="Pfam" id="PF13467">
    <property type="entry name" value="RHH_4"/>
    <property type="match status" value="1"/>
</dbReference>
<dbReference type="Gene3D" id="1.10.3990.20">
    <property type="entry name" value="protein bp1543"/>
    <property type="match status" value="1"/>
</dbReference>
<dbReference type="RefSeq" id="WP_137830062.1">
    <property type="nucleotide sequence ID" value="NZ_BPRE01000007.1"/>
</dbReference>
<protein>
    <recommendedName>
        <fullName evidence="1">Ribbon-helix-helix domain-containing protein</fullName>
    </recommendedName>
</protein>
<sequence length="81" mass="8569">MSAAPQPGIVKRSVSIAGHRTSISLETEFWEALQALARTRGQSVQALVGAVDAAREGRNLSSAIRVFVLEACQTATTGRTD</sequence>
<dbReference type="InterPro" id="IPR027373">
    <property type="entry name" value="RHH_dom"/>
</dbReference>
<reference evidence="2" key="2">
    <citation type="submission" date="2021-08" db="EMBL/GenBank/DDBJ databases">
        <authorList>
            <person name="Tani A."/>
            <person name="Ola A."/>
            <person name="Ogura Y."/>
            <person name="Katsura K."/>
            <person name="Hayashi T."/>
        </authorList>
    </citation>
    <scope>NUCLEOTIDE SEQUENCE</scope>
    <source>
        <strain evidence="2">DSM 14458</strain>
    </source>
</reference>
<evidence type="ECO:0000313" key="3">
    <source>
        <dbReference type="Proteomes" id="UP001055093"/>
    </source>
</evidence>
<organism evidence="2 3">
    <name type="scientific">Methylorubrum suomiense</name>
    <dbReference type="NCBI Taxonomy" id="144191"/>
    <lineage>
        <taxon>Bacteria</taxon>
        <taxon>Pseudomonadati</taxon>
        <taxon>Pseudomonadota</taxon>
        <taxon>Alphaproteobacteria</taxon>
        <taxon>Hyphomicrobiales</taxon>
        <taxon>Methylobacteriaceae</taxon>
        <taxon>Methylorubrum</taxon>
    </lineage>
</organism>
<feature type="domain" description="Ribbon-helix-helix" evidence="1">
    <location>
        <begin position="10"/>
        <end position="70"/>
    </location>
</feature>
<name>A0ABQ4UXI4_9HYPH</name>
<dbReference type="EMBL" id="BPRE01000007">
    <property type="protein sequence ID" value="GJE76103.1"/>
    <property type="molecule type" value="Genomic_DNA"/>
</dbReference>